<evidence type="ECO:0000313" key="3">
    <source>
        <dbReference type="Proteomes" id="UP000277094"/>
    </source>
</evidence>
<gene>
    <name evidence="2" type="ORF">EFL95_05430</name>
</gene>
<feature type="compositionally biased region" description="Low complexity" evidence="1">
    <location>
        <begin position="71"/>
        <end position="84"/>
    </location>
</feature>
<comment type="caution">
    <text evidence="2">The sequence shown here is derived from an EMBL/GenBank/DDBJ whole genome shotgun (WGS) entry which is preliminary data.</text>
</comment>
<evidence type="ECO:0000313" key="2">
    <source>
        <dbReference type="EMBL" id="RNL78535.1"/>
    </source>
</evidence>
<protein>
    <submittedName>
        <fullName evidence="2">Uncharacterized protein</fullName>
    </submittedName>
</protein>
<proteinExistence type="predicted"/>
<name>A0A3N0DSC7_9ACTN</name>
<keyword evidence="3" id="KW-1185">Reference proteome</keyword>
<dbReference type="EMBL" id="RJSG01000002">
    <property type="protein sequence ID" value="RNL78535.1"/>
    <property type="molecule type" value="Genomic_DNA"/>
</dbReference>
<sequence length="140" mass="14383">MPLGYAGINDPKLLTCMQREVVCNPAADSGDHGPLSEPADTSRSVDQAEALAIARKMAGSSAAPGVAEKMSGSAAASLAGQSRSPEIDESRPVWVVSLDTNVLTDGSPAAAPRSVPGYSAIIDAVTGEITDECLGCRWIR</sequence>
<reference evidence="2 3" key="1">
    <citation type="submission" date="2018-11" db="EMBL/GenBank/DDBJ databases">
        <authorList>
            <person name="Li F."/>
        </authorList>
    </citation>
    <scope>NUCLEOTIDE SEQUENCE [LARGE SCALE GENOMIC DNA]</scope>
    <source>
        <strain evidence="2 3">KIS18-7</strain>
    </source>
</reference>
<evidence type="ECO:0000256" key="1">
    <source>
        <dbReference type="SAM" id="MobiDB-lite"/>
    </source>
</evidence>
<dbReference type="AlphaFoldDB" id="A0A3N0DSC7"/>
<accession>A0A3N0DSC7</accession>
<feature type="region of interest" description="Disordered" evidence="1">
    <location>
        <begin position="64"/>
        <end position="91"/>
    </location>
</feature>
<dbReference type="Proteomes" id="UP000277094">
    <property type="component" value="Unassembled WGS sequence"/>
</dbReference>
<organism evidence="2 3">
    <name type="scientific">Nocardioides marmorisolisilvae</name>
    <dbReference type="NCBI Taxonomy" id="1542737"/>
    <lineage>
        <taxon>Bacteria</taxon>
        <taxon>Bacillati</taxon>
        <taxon>Actinomycetota</taxon>
        <taxon>Actinomycetes</taxon>
        <taxon>Propionibacteriales</taxon>
        <taxon>Nocardioidaceae</taxon>
        <taxon>Nocardioides</taxon>
    </lineage>
</organism>